<dbReference type="InterPro" id="IPR027417">
    <property type="entry name" value="P-loop_NTPase"/>
</dbReference>
<protein>
    <recommendedName>
        <fullName evidence="2">Sulfotransferase domain-containing protein</fullName>
    </recommendedName>
</protein>
<evidence type="ECO:0000259" key="2">
    <source>
        <dbReference type="Pfam" id="PF00685"/>
    </source>
</evidence>
<reference evidence="3" key="1">
    <citation type="submission" date="2021-01" db="EMBL/GenBank/DDBJ databases">
        <authorList>
            <person name="Corre E."/>
            <person name="Pelletier E."/>
            <person name="Niang G."/>
            <person name="Scheremetjew M."/>
            <person name="Finn R."/>
            <person name="Kale V."/>
            <person name="Holt S."/>
            <person name="Cochrane G."/>
            <person name="Meng A."/>
            <person name="Brown T."/>
            <person name="Cohen L."/>
        </authorList>
    </citation>
    <scope>NUCLEOTIDE SEQUENCE</scope>
    <source>
        <strain evidence="3">GSBS06</strain>
    </source>
</reference>
<proteinExistence type="predicted"/>
<dbReference type="EMBL" id="HBIN01010545">
    <property type="protein sequence ID" value="CAE0437637.1"/>
    <property type="molecule type" value="Transcribed_RNA"/>
</dbReference>
<dbReference type="Pfam" id="PF00685">
    <property type="entry name" value="Sulfotransfer_1"/>
    <property type="match status" value="1"/>
</dbReference>
<keyword evidence="1" id="KW-1133">Transmembrane helix</keyword>
<evidence type="ECO:0000256" key="1">
    <source>
        <dbReference type="SAM" id="Phobius"/>
    </source>
</evidence>
<organism evidence="3">
    <name type="scientific">Aplanochytrium stocchinoi</name>
    <dbReference type="NCBI Taxonomy" id="215587"/>
    <lineage>
        <taxon>Eukaryota</taxon>
        <taxon>Sar</taxon>
        <taxon>Stramenopiles</taxon>
        <taxon>Bigyra</taxon>
        <taxon>Labyrinthulomycetes</taxon>
        <taxon>Thraustochytrida</taxon>
        <taxon>Thraustochytriidae</taxon>
        <taxon>Aplanochytrium</taxon>
    </lineage>
</organism>
<dbReference type="Gene3D" id="3.40.50.300">
    <property type="entry name" value="P-loop containing nucleotide triphosphate hydrolases"/>
    <property type="match status" value="1"/>
</dbReference>
<dbReference type="InterPro" id="IPR000863">
    <property type="entry name" value="Sulfotransferase_dom"/>
</dbReference>
<feature type="transmembrane region" description="Helical" evidence="1">
    <location>
        <begin position="49"/>
        <end position="70"/>
    </location>
</feature>
<dbReference type="GO" id="GO:0008146">
    <property type="term" value="F:sulfotransferase activity"/>
    <property type="evidence" value="ECO:0007669"/>
    <property type="project" value="InterPro"/>
</dbReference>
<sequence length="424" mass="48207">MESIPLKSRTESERGTELNGAASLKYMDKSSKLGLFFYRDNKKSILKKNILKIVLVFLAGFFFARFFSAWEYNSNSKSNSIDKSYIVDNTNTDTDVIATTMEDPITNLQELENVDLDIKETVNAQLTMSIQKTGTTAVEWIAQAIFKNFAAEVEDGIVKFNKYETAPNVINKDKFHQINWKGKHVIFDVHGKHDNSKVTPNIPVRVKIAASQCVQNNIPAFTNACAKYIGGLRHFTNSSKTMKHEKQNKYFTTFRNPIATIISWIHYESPGLGTNKEKLSETLLTTDKCARAAANMALVHRMVTEILPGLGYQIYPLYFDEMRLYPHEFVRKFAAQLELTIDENIVRKVVEQTSPEHMKAIQEDLKHAGEHYSGLSQNGKNSRKVRSADVRGYLKELTPEALKKCMKDAAFHLPPALKERYGFV</sequence>
<dbReference type="AlphaFoldDB" id="A0A7S3PHQ3"/>
<evidence type="ECO:0000313" key="3">
    <source>
        <dbReference type="EMBL" id="CAE0437637.1"/>
    </source>
</evidence>
<name>A0A7S3PHQ3_9STRA</name>
<gene>
    <name evidence="3" type="ORF">ASTO00021_LOCUS7894</name>
</gene>
<keyword evidence="1" id="KW-0472">Membrane</keyword>
<accession>A0A7S3PHQ3</accession>
<dbReference type="SUPFAM" id="SSF52540">
    <property type="entry name" value="P-loop containing nucleoside triphosphate hydrolases"/>
    <property type="match status" value="1"/>
</dbReference>
<feature type="domain" description="Sulfotransferase" evidence="2">
    <location>
        <begin position="126"/>
        <end position="405"/>
    </location>
</feature>
<keyword evidence="1" id="KW-0812">Transmembrane</keyword>